<reference evidence="1 2" key="1">
    <citation type="submission" date="2019-07" db="EMBL/GenBank/DDBJ databases">
        <title>Gastrointestinal microbiota of Peromyscus leucopus, the white-footed mouse.</title>
        <authorList>
            <person name="Milovic A."/>
            <person name="Bassam K."/>
            <person name="Barbour A.G."/>
        </authorList>
    </citation>
    <scope>NUCLEOTIDE SEQUENCE [LARGE SCALE GENOMIC DNA]</scope>
    <source>
        <strain evidence="1 2">LL7</strain>
        <plasmid evidence="1 2">unnamed</plasmid>
    </source>
</reference>
<evidence type="ECO:0000313" key="1">
    <source>
        <dbReference type="EMBL" id="QDR73701.1"/>
    </source>
</evidence>
<organism evidence="1 2">
    <name type="scientific">Limosilactobacillus reuteri</name>
    <name type="common">Lactobacillus reuteri</name>
    <dbReference type="NCBI Taxonomy" id="1598"/>
    <lineage>
        <taxon>Bacteria</taxon>
        <taxon>Bacillati</taxon>
        <taxon>Bacillota</taxon>
        <taxon>Bacilli</taxon>
        <taxon>Lactobacillales</taxon>
        <taxon>Lactobacillaceae</taxon>
        <taxon>Limosilactobacillus</taxon>
    </lineage>
</organism>
<evidence type="ECO:0000313" key="2">
    <source>
        <dbReference type="Proteomes" id="UP000316394"/>
    </source>
</evidence>
<dbReference type="Pfam" id="PF07275">
    <property type="entry name" value="ArdA"/>
    <property type="match status" value="1"/>
</dbReference>
<dbReference type="RefSeq" id="WP_144228051.1">
    <property type="nucleotide sequence ID" value="NZ_CP041677.1"/>
</dbReference>
<gene>
    <name evidence="1" type="ORF">FOD75_11465</name>
</gene>
<dbReference type="AlphaFoldDB" id="A0A517D8L4"/>
<dbReference type="Proteomes" id="UP000316394">
    <property type="component" value="Plasmid unnamed"/>
</dbReference>
<dbReference type="InterPro" id="IPR041895">
    <property type="entry name" value="ArdA_dom1"/>
</dbReference>
<keyword evidence="1" id="KW-0614">Plasmid</keyword>
<dbReference type="Gene3D" id="3.10.20.480">
    <property type="entry name" value="Antirestriction protein ArdA, domain 1"/>
    <property type="match status" value="1"/>
</dbReference>
<name>A0A517D8L4_LIMRT</name>
<accession>A0A517D8L4</accession>
<sequence length="192" mass="22192">MKISIYVSNLAMYNDGILNGHWTDLPVDDVNADILDKLDLGKDSQGNYCHDWFVSDYEAPFKISEYEDLYQLNQLAAALADYETMQDVYNSLDDPYQVSDCETIYEWDGDEIVNMLFEQACAMCNEKCTPANIIIHDMIDNFTDDYIYLNDLAQVKTMSQYQADSMYADDADEIIAEFAKENLQENQYENVF</sequence>
<protein>
    <submittedName>
        <fullName evidence="1">Antirestriction protein ArdA</fullName>
    </submittedName>
</protein>
<dbReference type="EMBL" id="CP041677">
    <property type="protein sequence ID" value="QDR73701.1"/>
    <property type="molecule type" value="Genomic_DNA"/>
</dbReference>
<dbReference type="InterPro" id="IPR009899">
    <property type="entry name" value="ArdA"/>
</dbReference>
<geneLocation type="plasmid" evidence="1 2">
    <name>unnamed</name>
</geneLocation>
<proteinExistence type="predicted"/>